<name>A0AA39FJD2_9HYME</name>
<accession>A0AA39FJD2</accession>
<reference evidence="1" key="2">
    <citation type="submission" date="2023-03" db="EMBL/GenBank/DDBJ databases">
        <authorList>
            <person name="Inwood S.N."/>
            <person name="Skelly J.G."/>
            <person name="Guhlin J."/>
            <person name="Harrop T.W.R."/>
            <person name="Goldson S.G."/>
            <person name="Dearden P.K."/>
        </authorList>
    </citation>
    <scope>NUCLEOTIDE SEQUENCE</scope>
    <source>
        <strain evidence="1">Irish</strain>
        <tissue evidence="1">Whole body</tissue>
    </source>
</reference>
<comment type="caution">
    <text evidence="1">The sequence shown here is derived from an EMBL/GenBank/DDBJ whole genome shotgun (WGS) entry which is preliminary data.</text>
</comment>
<dbReference type="Proteomes" id="UP001168990">
    <property type="component" value="Unassembled WGS sequence"/>
</dbReference>
<protein>
    <submittedName>
        <fullName evidence="1">Uncharacterized protein</fullName>
    </submittedName>
</protein>
<dbReference type="EMBL" id="JAQQBS010000003">
    <property type="protein sequence ID" value="KAK0170525.1"/>
    <property type="molecule type" value="Genomic_DNA"/>
</dbReference>
<keyword evidence="2" id="KW-1185">Reference proteome</keyword>
<dbReference type="AlphaFoldDB" id="A0AA39FJD2"/>
<evidence type="ECO:0000313" key="1">
    <source>
        <dbReference type="EMBL" id="KAK0170525.1"/>
    </source>
</evidence>
<evidence type="ECO:0000313" key="2">
    <source>
        <dbReference type="Proteomes" id="UP001168990"/>
    </source>
</evidence>
<gene>
    <name evidence="1" type="ORF">PV328_008363</name>
</gene>
<organism evidence="1 2">
    <name type="scientific">Microctonus aethiopoides</name>
    <dbReference type="NCBI Taxonomy" id="144406"/>
    <lineage>
        <taxon>Eukaryota</taxon>
        <taxon>Metazoa</taxon>
        <taxon>Ecdysozoa</taxon>
        <taxon>Arthropoda</taxon>
        <taxon>Hexapoda</taxon>
        <taxon>Insecta</taxon>
        <taxon>Pterygota</taxon>
        <taxon>Neoptera</taxon>
        <taxon>Endopterygota</taxon>
        <taxon>Hymenoptera</taxon>
        <taxon>Apocrita</taxon>
        <taxon>Ichneumonoidea</taxon>
        <taxon>Braconidae</taxon>
        <taxon>Euphorinae</taxon>
        <taxon>Microctonus</taxon>
    </lineage>
</organism>
<proteinExistence type="predicted"/>
<sequence length="167" mass="18296">MQSPTSGDAQKSNASKFTSFKVASSKEYGTEYAWWCSGIDTGGASPCIIFLALLVANDPSVVNGVVSGDARCVVLQRRSRINEGGPGELGSPYTGASCLRGFSAGEVLGGNLELRGFNNVGAMRQRRRERQWHREDLQAFEEDLRLPIGAEEEDFDFLGIRWMQDGR</sequence>
<reference evidence="1" key="1">
    <citation type="journal article" date="2023" name="bioRxiv">
        <title>Scaffold-level genome assemblies of two parasitoid biocontrol wasps reveal the parthenogenesis mechanism and an associated novel virus.</title>
        <authorList>
            <person name="Inwood S."/>
            <person name="Skelly J."/>
            <person name="Guhlin J."/>
            <person name="Harrop T."/>
            <person name="Goldson S."/>
            <person name="Dearden P."/>
        </authorList>
    </citation>
    <scope>NUCLEOTIDE SEQUENCE</scope>
    <source>
        <strain evidence="1">Irish</strain>
        <tissue evidence="1">Whole body</tissue>
    </source>
</reference>